<dbReference type="InterPro" id="IPR011992">
    <property type="entry name" value="EF-hand-dom_pair"/>
</dbReference>
<evidence type="ECO:0000313" key="5">
    <source>
        <dbReference type="Proteomes" id="UP000299084"/>
    </source>
</evidence>
<evidence type="ECO:0000256" key="1">
    <source>
        <dbReference type="ARBA" id="ARBA00022723"/>
    </source>
</evidence>
<keyword evidence="1" id="KW-0479">Metal-binding</keyword>
<evidence type="ECO:0000259" key="3">
    <source>
        <dbReference type="Pfam" id="PF12763"/>
    </source>
</evidence>
<dbReference type="GO" id="GO:0046872">
    <property type="term" value="F:metal ion binding"/>
    <property type="evidence" value="ECO:0007669"/>
    <property type="project" value="UniProtKB-KW"/>
</dbReference>
<dbReference type="Proteomes" id="UP000299084">
    <property type="component" value="Unassembled WGS sequence"/>
</dbReference>
<keyword evidence="2" id="KW-0106">Calcium</keyword>
<proteinExistence type="predicted"/>
<dbReference type="InterPro" id="IPR018247">
    <property type="entry name" value="EF_Hand_1_Ca_BS"/>
</dbReference>
<dbReference type="EMBL" id="JWIN03000003">
    <property type="protein sequence ID" value="KAB1281756.1"/>
    <property type="molecule type" value="Genomic_DNA"/>
</dbReference>
<organism evidence="4 5">
    <name type="scientific">Camelus dromedarius</name>
    <name type="common">Dromedary</name>
    <name type="synonym">Arabian camel</name>
    <dbReference type="NCBI Taxonomy" id="9838"/>
    <lineage>
        <taxon>Eukaryota</taxon>
        <taxon>Metazoa</taxon>
        <taxon>Chordata</taxon>
        <taxon>Craniata</taxon>
        <taxon>Vertebrata</taxon>
        <taxon>Euteleostomi</taxon>
        <taxon>Mammalia</taxon>
        <taxon>Eutheria</taxon>
        <taxon>Laurasiatheria</taxon>
        <taxon>Artiodactyla</taxon>
        <taxon>Tylopoda</taxon>
        <taxon>Camelidae</taxon>
        <taxon>Camelus</taxon>
    </lineage>
</organism>
<dbReference type="InterPro" id="IPR000261">
    <property type="entry name" value="EH_dom"/>
</dbReference>
<keyword evidence="5" id="KW-1185">Reference proteome</keyword>
<gene>
    <name evidence="4" type="ORF">Cadr_000004017</name>
</gene>
<dbReference type="PROSITE" id="PS00018">
    <property type="entry name" value="EF_HAND_1"/>
    <property type="match status" value="1"/>
</dbReference>
<evidence type="ECO:0000313" key="4">
    <source>
        <dbReference type="EMBL" id="KAB1281756.1"/>
    </source>
</evidence>
<sequence>MPVGGITVRTATVCLDEPAMPAQAVKGRALDGSQIRLFGHDCGEGAGEDTDIRCQRQVGDKSLRLGAVLSKVLKLADVDRDGLLDNEELVLDHHLTKVYLEGHKVPADLPPRWISSSKPKHLPPALSWPRCSRCGHSIGPGRD</sequence>
<dbReference type="Gene3D" id="1.10.238.10">
    <property type="entry name" value="EF-hand"/>
    <property type="match status" value="1"/>
</dbReference>
<reference evidence="4 5" key="1">
    <citation type="journal article" date="2019" name="Mol. Ecol. Resour.">
        <title>Improving Illumina assemblies with Hi-C and long reads: an example with the North African dromedary.</title>
        <authorList>
            <person name="Elbers J.P."/>
            <person name="Rogers M.F."/>
            <person name="Perelman P.L."/>
            <person name="Proskuryakova A.A."/>
            <person name="Serdyukova N.A."/>
            <person name="Johnson W.E."/>
            <person name="Horin P."/>
            <person name="Corander J."/>
            <person name="Murphy D."/>
            <person name="Burger P.A."/>
        </authorList>
    </citation>
    <scope>NUCLEOTIDE SEQUENCE [LARGE SCALE GENOMIC DNA]</scope>
    <source>
        <strain evidence="4">Drom800</strain>
        <tissue evidence="4">Blood</tissue>
    </source>
</reference>
<name>A0A5N4EFG0_CAMDR</name>
<accession>A0A5N4EFG0</accession>
<dbReference type="Pfam" id="PF12763">
    <property type="entry name" value="EH"/>
    <property type="match status" value="1"/>
</dbReference>
<protein>
    <submittedName>
        <fullName evidence="4">EH domain-containing protein 1</fullName>
    </submittedName>
</protein>
<evidence type="ECO:0000256" key="2">
    <source>
        <dbReference type="ARBA" id="ARBA00022837"/>
    </source>
</evidence>
<comment type="caution">
    <text evidence="4">The sequence shown here is derived from an EMBL/GenBank/DDBJ whole genome shotgun (WGS) entry which is preliminary data.</text>
</comment>
<dbReference type="SUPFAM" id="SSF47473">
    <property type="entry name" value="EF-hand"/>
    <property type="match status" value="1"/>
</dbReference>
<dbReference type="AlphaFoldDB" id="A0A5N4EFG0"/>
<feature type="domain" description="EH" evidence="3">
    <location>
        <begin position="67"/>
        <end position="119"/>
    </location>
</feature>